<dbReference type="EMBL" id="QLTR01000019">
    <property type="protein sequence ID" value="RAS60999.1"/>
    <property type="molecule type" value="Genomic_DNA"/>
</dbReference>
<proteinExistence type="predicted"/>
<gene>
    <name evidence="2" type="ORF">DET48_11928</name>
</gene>
<dbReference type="RefSeq" id="WP_112404268.1">
    <property type="nucleotide sequence ID" value="NZ_QLTR01000019.1"/>
</dbReference>
<feature type="chain" id="PRO_5016368777" evidence="1">
    <location>
        <begin position="20"/>
        <end position="112"/>
    </location>
</feature>
<dbReference type="Proteomes" id="UP000248729">
    <property type="component" value="Unassembled WGS sequence"/>
</dbReference>
<dbReference type="Pfam" id="PF11777">
    <property type="entry name" value="DUF3316"/>
    <property type="match status" value="1"/>
</dbReference>
<dbReference type="AlphaFoldDB" id="A0A329EHG8"/>
<name>A0A329EHG8_VIBDI</name>
<evidence type="ECO:0000313" key="2">
    <source>
        <dbReference type="EMBL" id="RAS60999.1"/>
    </source>
</evidence>
<dbReference type="PIRSF" id="PIRSF028299">
    <property type="entry name" value="UCP028299"/>
    <property type="match status" value="1"/>
</dbReference>
<dbReference type="InterPro" id="IPR016879">
    <property type="entry name" value="UCP028299"/>
</dbReference>
<comment type="caution">
    <text evidence="2">The sequence shown here is derived from an EMBL/GenBank/DDBJ whole genome shotgun (WGS) entry which is preliminary data.</text>
</comment>
<sequence>MNKLMTVAAGLLLSTSAFASNVTLHNDTTVATSSFATKAEALVAGLSVAQNLSDMSQTELRFQLPVNAYQNVNNISIDNTEVKVEEFALVRGEVQYRAIVDVDYHFDAKESR</sequence>
<feature type="signal peptide" evidence="1">
    <location>
        <begin position="1"/>
        <end position="19"/>
    </location>
</feature>
<accession>A0A329EHG8</accession>
<evidence type="ECO:0000256" key="1">
    <source>
        <dbReference type="SAM" id="SignalP"/>
    </source>
</evidence>
<organism evidence="2 3">
    <name type="scientific">Vibrio diazotrophicus</name>
    <dbReference type="NCBI Taxonomy" id="685"/>
    <lineage>
        <taxon>Bacteria</taxon>
        <taxon>Pseudomonadati</taxon>
        <taxon>Pseudomonadota</taxon>
        <taxon>Gammaproteobacteria</taxon>
        <taxon>Vibrionales</taxon>
        <taxon>Vibrionaceae</taxon>
        <taxon>Vibrio</taxon>
    </lineage>
</organism>
<reference evidence="2 3" key="1">
    <citation type="submission" date="2018-06" db="EMBL/GenBank/DDBJ databases">
        <title>Freshwater and sediment microbial communities from various areas in North America, analyzing microbe dynamics in response to fracking.</title>
        <authorList>
            <person name="Lamendella R."/>
        </authorList>
    </citation>
    <scope>NUCLEOTIDE SEQUENCE [LARGE SCALE GENOMIC DNA]</scope>
    <source>
        <strain evidence="2 3">99A</strain>
    </source>
</reference>
<keyword evidence="1" id="KW-0732">Signal</keyword>
<protein>
    <submittedName>
        <fullName evidence="2">Uncharacterized protein DUF3316</fullName>
    </submittedName>
</protein>
<evidence type="ECO:0000313" key="3">
    <source>
        <dbReference type="Proteomes" id="UP000248729"/>
    </source>
</evidence>